<reference evidence="1" key="1">
    <citation type="submission" date="2019-10" db="EMBL/GenBank/DDBJ databases">
        <title>Conservation and host-specific expression of non-tandemly repeated heterogenous ribosome RNA gene in arbuscular mycorrhizal fungi.</title>
        <authorList>
            <person name="Maeda T."/>
            <person name="Kobayashi Y."/>
            <person name="Nakagawa T."/>
            <person name="Ezawa T."/>
            <person name="Yamaguchi K."/>
            <person name="Bino T."/>
            <person name="Nishimoto Y."/>
            <person name="Shigenobu S."/>
            <person name="Kawaguchi M."/>
        </authorList>
    </citation>
    <scope>NUCLEOTIDE SEQUENCE</scope>
    <source>
        <strain evidence="1">HR1</strain>
    </source>
</reference>
<comment type="caution">
    <text evidence="1">The sequence shown here is derived from an EMBL/GenBank/DDBJ whole genome shotgun (WGS) entry which is preliminary data.</text>
</comment>
<evidence type="ECO:0000313" key="2">
    <source>
        <dbReference type="Proteomes" id="UP000615446"/>
    </source>
</evidence>
<dbReference type="AlphaFoldDB" id="A0A8H3L8W5"/>
<name>A0A8H3L8W5_9GLOM</name>
<sequence>MALQFHQFLLNLDKLPVPVPTMNLSKFDKPDNYIQVLFRKLEKGMELDDNDFLYLPNQLDDNKSRDGNKSED</sequence>
<dbReference type="Proteomes" id="UP000615446">
    <property type="component" value="Unassembled WGS sequence"/>
</dbReference>
<organism evidence="1 2">
    <name type="scientific">Rhizophagus clarus</name>
    <dbReference type="NCBI Taxonomy" id="94130"/>
    <lineage>
        <taxon>Eukaryota</taxon>
        <taxon>Fungi</taxon>
        <taxon>Fungi incertae sedis</taxon>
        <taxon>Mucoromycota</taxon>
        <taxon>Glomeromycotina</taxon>
        <taxon>Glomeromycetes</taxon>
        <taxon>Glomerales</taxon>
        <taxon>Glomeraceae</taxon>
        <taxon>Rhizophagus</taxon>
    </lineage>
</organism>
<dbReference type="EMBL" id="BLAL01000060">
    <property type="protein sequence ID" value="GES82421.1"/>
    <property type="molecule type" value="Genomic_DNA"/>
</dbReference>
<evidence type="ECO:0000313" key="1">
    <source>
        <dbReference type="EMBL" id="GES82421.1"/>
    </source>
</evidence>
<protein>
    <submittedName>
        <fullName evidence="1">Uncharacterized protein</fullName>
    </submittedName>
</protein>
<proteinExistence type="predicted"/>
<gene>
    <name evidence="1" type="ORF">RCL2_000962900</name>
</gene>
<accession>A0A8H3L8W5</accession>